<dbReference type="HOGENOM" id="CLU_866094_0_0_1"/>
<dbReference type="AlphaFoldDB" id="S8DXY4"/>
<sequence>MSIRVPQFSAGISNIRDWGSQLRLKEGQDLPHASCRIVARPSARDLTASMHAHTSSFPTVLHAASCSLSTLEFTELRVPLHLSFFTALAQCSSATTLRLNVVRLYNFHQLRRRFISALRSLKHLDVREVDPPQVSDDAQTATLDPTIFTPISIRLETLELNVSSFVRPANLLAALIDWLVRTSMCESLTAFTLYGPRSIRKELAERTCLLIQAAGSSLRKLKNPFQMLYNWEPTELEGLQASTKLNTLHTLMDYAAYDNDNFLSHVELNITAVNAFLDRLARRELRVHELEAGFRTIFAPWGKRLGGRIIYTENTVVEVSL</sequence>
<proteinExistence type="predicted"/>
<accession>S8DXY4</accession>
<protein>
    <submittedName>
        <fullName evidence="1">Uncharacterized protein</fullName>
    </submittedName>
</protein>
<dbReference type="Proteomes" id="UP000015241">
    <property type="component" value="Unassembled WGS sequence"/>
</dbReference>
<keyword evidence="2" id="KW-1185">Reference proteome</keyword>
<evidence type="ECO:0000313" key="2">
    <source>
        <dbReference type="Proteomes" id="UP000015241"/>
    </source>
</evidence>
<organism evidence="1 2">
    <name type="scientific">Fomitopsis schrenkii</name>
    <name type="common">Brown rot fungus</name>
    <dbReference type="NCBI Taxonomy" id="2126942"/>
    <lineage>
        <taxon>Eukaryota</taxon>
        <taxon>Fungi</taxon>
        <taxon>Dikarya</taxon>
        <taxon>Basidiomycota</taxon>
        <taxon>Agaricomycotina</taxon>
        <taxon>Agaricomycetes</taxon>
        <taxon>Polyporales</taxon>
        <taxon>Fomitopsis</taxon>
    </lineage>
</organism>
<dbReference type="EMBL" id="KE504171">
    <property type="protein sequence ID" value="EPS97901.1"/>
    <property type="molecule type" value="Genomic_DNA"/>
</dbReference>
<reference evidence="1 2" key="1">
    <citation type="journal article" date="2012" name="Science">
        <title>The Paleozoic origin of enzymatic lignin decomposition reconstructed from 31 fungal genomes.</title>
        <authorList>
            <person name="Floudas D."/>
            <person name="Binder M."/>
            <person name="Riley R."/>
            <person name="Barry K."/>
            <person name="Blanchette R.A."/>
            <person name="Henrissat B."/>
            <person name="Martinez A.T."/>
            <person name="Otillar R."/>
            <person name="Spatafora J.W."/>
            <person name="Yadav J.S."/>
            <person name="Aerts A."/>
            <person name="Benoit I."/>
            <person name="Boyd A."/>
            <person name="Carlson A."/>
            <person name="Copeland A."/>
            <person name="Coutinho P.M."/>
            <person name="de Vries R.P."/>
            <person name="Ferreira P."/>
            <person name="Findley K."/>
            <person name="Foster B."/>
            <person name="Gaskell J."/>
            <person name="Glotzer D."/>
            <person name="Gorecki P."/>
            <person name="Heitman J."/>
            <person name="Hesse C."/>
            <person name="Hori C."/>
            <person name="Igarashi K."/>
            <person name="Jurgens J.A."/>
            <person name="Kallen N."/>
            <person name="Kersten P."/>
            <person name="Kohler A."/>
            <person name="Kuees U."/>
            <person name="Kumar T.K.A."/>
            <person name="Kuo A."/>
            <person name="LaButti K."/>
            <person name="Larrondo L.F."/>
            <person name="Lindquist E."/>
            <person name="Ling A."/>
            <person name="Lombard V."/>
            <person name="Lucas S."/>
            <person name="Lundell T."/>
            <person name="Martin R."/>
            <person name="McLaughlin D.J."/>
            <person name="Morgenstern I."/>
            <person name="Morin E."/>
            <person name="Murat C."/>
            <person name="Nagy L.G."/>
            <person name="Nolan M."/>
            <person name="Ohm R.A."/>
            <person name="Patyshakuliyeva A."/>
            <person name="Rokas A."/>
            <person name="Ruiz-Duenas F.J."/>
            <person name="Sabat G."/>
            <person name="Salamov A."/>
            <person name="Samejima M."/>
            <person name="Schmutz J."/>
            <person name="Slot J.C."/>
            <person name="St John F."/>
            <person name="Stenlid J."/>
            <person name="Sun H."/>
            <person name="Sun S."/>
            <person name="Syed K."/>
            <person name="Tsang A."/>
            <person name="Wiebenga A."/>
            <person name="Young D."/>
            <person name="Pisabarro A."/>
            <person name="Eastwood D.C."/>
            <person name="Martin F."/>
            <person name="Cullen D."/>
            <person name="Grigoriev I.V."/>
            <person name="Hibbett D.S."/>
        </authorList>
    </citation>
    <scope>NUCLEOTIDE SEQUENCE</scope>
    <source>
        <strain evidence="2">FP-58527</strain>
    </source>
</reference>
<name>S8DXY4_FOMSC</name>
<dbReference type="InParanoid" id="S8DXY4"/>
<evidence type="ECO:0000313" key="1">
    <source>
        <dbReference type="EMBL" id="EPS97901.1"/>
    </source>
</evidence>
<gene>
    <name evidence="1" type="ORF">FOMPIDRAFT_89635</name>
</gene>